<evidence type="ECO:0008006" key="4">
    <source>
        <dbReference type="Google" id="ProtNLM"/>
    </source>
</evidence>
<organism evidence="2 3">
    <name type="scientific">Photobacterium gaetbulicola</name>
    <dbReference type="NCBI Taxonomy" id="1295392"/>
    <lineage>
        <taxon>Bacteria</taxon>
        <taxon>Pseudomonadati</taxon>
        <taxon>Pseudomonadota</taxon>
        <taxon>Gammaproteobacteria</taxon>
        <taxon>Vibrionales</taxon>
        <taxon>Vibrionaceae</taxon>
        <taxon>Photobacterium</taxon>
    </lineage>
</organism>
<name>A0A0B9G370_9GAMM</name>
<evidence type="ECO:0000313" key="2">
    <source>
        <dbReference type="EMBL" id="KHT63094.1"/>
    </source>
</evidence>
<dbReference type="RefSeq" id="WP_039463114.1">
    <property type="nucleotide sequence ID" value="NZ_JWLZ01000162.1"/>
</dbReference>
<dbReference type="Gene3D" id="2.40.160.60">
    <property type="entry name" value="Outer membrane protein transport protein (OMPP1/FadL/TodX)"/>
    <property type="match status" value="1"/>
</dbReference>
<dbReference type="InterPro" id="IPR032811">
    <property type="entry name" value="Put_conjugal_transfer"/>
</dbReference>
<feature type="signal peptide" evidence="1">
    <location>
        <begin position="1"/>
        <end position="21"/>
    </location>
</feature>
<feature type="chain" id="PRO_5002128625" description="Conjugal transfer protein TraF" evidence="1">
    <location>
        <begin position="22"/>
        <end position="383"/>
    </location>
</feature>
<sequence length="383" mass="42120">MKFNKVILPLLAIATPLTTNAMTAFDTRSVGMGGTGVASANYLTSSFHNPALSAAYGERDSFGMILPMIGARVHDGDSTIDKLDHFQDLDDKLGLDPSEEALDEWRNALRELDNGTVNAEANLGLVFAIPNRYLSTNFFVKSQVSVIAAFDVDENDLALDDPSNVELNSRGQAIGGATVDLGFTFGKEFELNDKPLFLGISPKYQRIFAINYIESVDDFDDDDFDWADEYVEKSAFNIDLGAAYQLNDNTILGLTGRNLIKHTLKANSHDGMNATYIVNPEYVLGIAHNRGWLNLAADVDLNAKKYFKEYGYKTQYARLGAELDAWGWAQVRMGYMHSMTNYADDLATLGLGFRPFGLLGIDLGAQVGKDDNYGVSAQMTLTF</sequence>
<evidence type="ECO:0000256" key="1">
    <source>
        <dbReference type="SAM" id="SignalP"/>
    </source>
</evidence>
<accession>A0A0B9G370</accession>
<proteinExistence type="predicted"/>
<dbReference type="SUPFAM" id="SSF56935">
    <property type="entry name" value="Porins"/>
    <property type="match status" value="1"/>
</dbReference>
<reference evidence="2 3" key="1">
    <citation type="submission" date="2014-12" db="EMBL/GenBank/DDBJ databases">
        <title>Genome sequencing of Photobacterium gaetbulicola AD005a.</title>
        <authorList>
            <person name="Adrian T.G.S."/>
            <person name="Chan K.G."/>
        </authorList>
    </citation>
    <scope>NUCLEOTIDE SEQUENCE [LARGE SCALE GENOMIC DNA]</scope>
    <source>
        <strain evidence="2 3">AD005a</strain>
    </source>
</reference>
<dbReference type="Proteomes" id="UP000031278">
    <property type="component" value="Unassembled WGS sequence"/>
</dbReference>
<keyword evidence="1" id="KW-0732">Signal</keyword>
<comment type="caution">
    <text evidence="2">The sequence shown here is derived from an EMBL/GenBank/DDBJ whole genome shotgun (WGS) entry which is preliminary data.</text>
</comment>
<evidence type="ECO:0000313" key="3">
    <source>
        <dbReference type="Proteomes" id="UP000031278"/>
    </source>
</evidence>
<dbReference type="EMBL" id="JWLZ01000162">
    <property type="protein sequence ID" value="KHT63094.1"/>
    <property type="molecule type" value="Genomic_DNA"/>
</dbReference>
<dbReference type="Pfam" id="PF13729">
    <property type="entry name" value="TraF_2"/>
    <property type="match status" value="1"/>
</dbReference>
<protein>
    <recommendedName>
        <fullName evidence="4">Conjugal transfer protein TraF</fullName>
    </recommendedName>
</protein>
<dbReference type="AlphaFoldDB" id="A0A0B9G370"/>
<gene>
    <name evidence="2" type="ORF">RJ45_13975</name>
</gene>